<dbReference type="HOGENOM" id="CLU_1389060_0_0_10"/>
<protein>
    <submittedName>
        <fullName evidence="1">Uncharacterized protein</fullName>
    </submittedName>
</protein>
<organism evidence="1 2">
    <name type="scientific">Parabacteroides gordonii MS-1 = DSM 23371</name>
    <dbReference type="NCBI Taxonomy" id="1203610"/>
    <lineage>
        <taxon>Bacteria</taxon>
        <taxon>Pseudomonadati</taxon>
        <taxon>Bacteroidota</taxon>
        <taxon>Bacteroidia</taxon>
        <taxon>Bacteroidales</taxon>
        <taxon>Tannerellaceae</taxon>
        <taxon>Parabacteroides</taxon>
    </lineage>
</organism>
<dbReference type="STRING" id="1203610.HMPREF1536_02795"/>
<dbReference type="PATRIC" id="fig|1203610.3.peg.2861"/>
<dbReference type="Proteomes" id="UP000033035">
    <property type="component" value="Unassembled WGS sequence"/>
</dbReference>
<gene>
    <name evidence="1" type="ORF">HMPREF1536_02795</name>
</gene>
<evidence type="ECO:0000313" key="2">
    <source>
        <dbReference type="Proteomes" id="UP000033035"/>
    </source>
</evidence>
<reference evidence="1 2" key="1">
    <citation type="submission" date="2013-04" db="EMBL/GenBank/DDBJ databases">
        <title>The Genome Sequence of Parabacteroides gordonii DSM 23371.</title>
        <authorList>
            <consortium name="The Broad Institute Genomics Platform"/>
            <person name="Earl A."/>
            <person name="Ward D."/>
            <person name="Feldgarden M."/>
            <person name="Gevers D."/>
            <person name="Martens E."/>
            <person name="Sakamoto M."/>
            <person name="Benno Y."/>
            <person name="Suzuki N."/>
            <person name="Matsunaga N."/>
            <person name="Koshihara K."/>
            <person name="Seki M."/>
            <person name="Komiya H."/>
            <person name="Walker B."/>
            <person name="Young S."/>
            <person name="Zeng Q."/>
            <person name="Gargeya S."/>
            <person name="Fitzgerald M."/>
            <person name="Haas B."/>
            <person name="Abouelleil A."/>
            <person name="Allen A.W."/>
            <person name="Alvarado L."/>
            <person name="Arachchi H.M."/>
            <person name="Berlin A.M."/>
            <person name="Chapman S.B."/>
            <person name="Gainer-Dewar J."/>
            <person name="Goldberg J."/>
            <person name="Griggs A."/>
            <person name="Gujja S."/>
            <person name="Hansen M."/>
            <person name="Howarth C."/>
            <person name="Imamovic A."/>
            <person name="Ireland A."/>
            <person name="Larimer J."/>
            <person name="McCowan C."/>
            <person name="Murphy C."/>
            <person name="Pearson M."/>
            <person name="Poon T.W."/>
            <person name="Priest M."/>
            <person name="Roberts A."/>
            <person name="Saif S."/>
            <person name="Shea T."/>
            <person name="Sisk P."/>
            <person name="Sykes S."/>
            <person name="Wortman J."/>
            <person name="Nusbaum C."/>
            <person name="Birren B."/>
        </authorList>
    </citation>
    <scope>NUCLEOTIDE SEQUENCE [LARGE SCALE GENOMIC DNA]</scope>
    <source>
        <strain evidence="1 2">MS-1</strain>
    </source>
</reference>
<dbReference type="EMBL" id="AQHW01000015">
    <property type="protein sequence ID" value="KKB55330.1"/>
    <property type="molecule type" value="Genomic_DNA"/>
</dbReference>
<dbReference type="RefSeq" id="WP_028729654.1">
    <property type="nucleotide sequence ID" value="NZ_KE386764.1"/>
</dbReference>
<sequence length="196" mass="21244">MADCESLIKKDIDINCDTPVTRGLEANAVIINRSDIDFAKSVFATGKSNVLEALVLKTGKKGYKCFVPGKTPFTGTKTSLNVGTYVNTFNNEFAIVILDNGPETSESIIDGLANGTFVVVYENKHKGTTKDAAFQVSGFYQGMTATTLENDKYSEETEGGWKAVLTEERAPKSGLFLHKTDYETTKALFDSLIAAA</sequence>
<proteinExistence type="predicted"/>
<accession>A0A0F5JCS9</accession>
<name>A0A0F5JCS9_9BACT</name>
<evidence type="ECO:0000313" key="1">
    <source>
        <dbReference type="EMBL" id="KKB55330.1"/>
    </source>
</evidence>
<comment type="caution">
    <text evidence="1">The sequence shown here is derived from an EMBL/GenBank/DDBJ whole genome shotgun (WGS) entry which is preliminary data.</text>
</comment>
<keyword evidence="2" id="KW-1185">Reference proteome</keyword>
<dbReference type="AlphaFoldDB" id="A0A0F5JCS9"/>